<dbReference type="AlphaFoldDB" id="A0AAJ0XFJ3"/>
<protein>
    <submittedName>
        <fullName evidence="2">Uncharacterized protein</fullName>
    </submittedName>
</protein>
<name>A0AAJ0XFJ3_HALSE</name>
<reference evidence="2" key="1">
    <citation type="submission" date="2017-05" db="EMBL/GenBank/DDBJ databases">
        <authorList>
            <person name="Imhoff J.F."/>
            <person name="Rahn T."/>
            <person name="Kuenzel S."/>
            <person name="Neulinger S.C."/>
        </authorList>
    </citation>
    <scope>NUCLEOTIDE SEQUENCE</scope>
    <source>
        <strain evidence="2">DSM 4395</strain>
    </source>
</reference>
<comment type="caution">
    <text evidence="2">The sequence shown here is derived from an EMBL/GenBank/DDBJ whole genome shotgun (WGS) entry which is preliminary data.</text>
</comment>
<accession>A0AAJ0XFJ3</accession>
<gene>
    <name evidence="2" type="ORF">CCR82_04160</name>
</gene>
<feature type="region of interest" description="Disordered" evidence="1">
    <location>
        <begin position="64"/>
        <end position="97"/>
    </location>
</feature>
<dbReference type="EMBL" id="NHSF01000022">
    <property type="protein sequence ID" value="MBK5929747.1"/>
    <property type="molecule type" value="Genomic_DNA"/>
</dbReference>
<sequence length="97" mass="9966">MAFGDDAHSGSNAEGGLWPSADYQAQVERLRAAVGEPIYLAELRETDIQLGVVLGQVLGRSAAAAQSQLESAPAPAPPAAGATAQARDHSPLVDEDD</sequence>
<feature type="compositionally biased region" description="Low complexity" evidence="1">
    <location>
        <begin position="64"/>
        <end position="85"/>
    </location>
</feature>
<reference evidence="2" key="2">
    <citation type="journal article" date="2020" name="Microorganisms">
        <title>Osmotic Adaptation and Compatible Solute Biosynthesis of Phototrophic Bacteria as Revealed from Genome Analyses.</title>
        <authorList>
            <person name="Imhoff J.F."/>
            <person name="Rahn T."/>
            <person name="Kunzel S."/>
            <person name="Keller A."/>
            <person name="Neulinger S.C."/>
        </authorList>
    </citation>
    <scope>NUCLEOTIDE SEQUENCE</scope>
    <source>
        <strain evidence="2">DSM 4395</strain>
    </source>
</reference>
<proteinExistence type="predicted"/>
<feature type="compositionally biased region" description="Basic and acidic residues" evidence="1">
    <location>
        <begin position="86"/>
        <end position="97"/>
    </location>
</feature>
<evidence type="ECO:0000256" key="1">
    <source>
        <dbReference type="SAM" id="MobiDB-lite"/>
    </source>
</evidence>
<dbReference type="RefSeq" id="WP_201244177.1">
    <property type="nucleotide sequence ID" value="NZ_NHSF01000022.1"/>
</dbReference>
<keyword evidence="3" id="KW-1185">Reference proteome</keyword>
<organism evidence="2 3">
    <name type="scientific">Halochromatium salexigens</name>
    <name type="common">Chromatium salexigens</name>
    <dbReference type="NCBI Taxonomy" id="49447"/>
    <lineage>
        <taxon>Bacteria</taxon>
        <taxon>Pseudomonadati</taxon>
        <taxon>Pseudomonadota</taxon>
        <taxon>Gammaproteobacteria</taxon>
        <taxon>Chromatiales</taxon>
        <taxon>Chromatiaceae</taxon>
        <taxon>Halochromatium</taxon>
    </lineage>
</organism>
<dbReference type="Proteomes" id="UP001296967">
    <property type="component" value="Unassembled WGS sequence"/>
</dbReference>
<evidence type="ECO:0000313" key="3">
    <source>
        <dbReference type="Proteomes" id="UP001296967"/>
    </source>
</evidence>
<evidence type="ECO:0000313" key="2">
    <source>
        <dbReference type="EMBL" id="MBK5929747.1"/>
    </source>
</evidence>